<dbReference type="PROSITE" id="PS51323">
    <property type="entry name" value="IGFBP_N_2"/>
    <property type="match status" value="1"/>
</dbReference>
<evidence type="ECO:0000256" key="3">
    <source>
        <dbReference type="ARBA" id="ARBA00022729"/>
    </source>
</evidence>
<evidence type="ECO:0000313" key="7">
    <source>
        <dbReference type="Proteomes" id="UP001152795"/>
    </source>
</evidence>
<dbReference type="PROSITE" id="PS51465">
    <property type="entry name" value="KAZAL_2"/>
    <property type="match status" value="1"/>
</dbReference>
<dbReference type="OrthoDB" id="6020511at2759"/>
<evidence type="ECO:0000313" key="6">
    <source>
        <dbReference type="EMBL" id="CAB4015331.1"/>
    </source>
</evidence>
<evidence type="ECO:0000256" key="4">
    <source>
        <dbReference type="ARBA" id="ARBA00023157"/>
    </source>
</evidence>
<sequence>LKTALLNKRQIHRIRTLIAFSQELSMAGMHKILVVIAFVRTVYALSCTSCDKTACAEPLNCKAGLVKGLCGCCDVCAKLENERCGGPWYIHGKCDKGLTCVTRTQRENRDGFLPEYFKTGVCEPDACKNIECGFRQKCKIKRHGRPVCICPRRCGKARFPVCGLLNGKQYKNKCRLQREECLTETEIGL</sequence>
<evidence type="ECO:0000256" key="2">
    <source>
        <dbReference type="ARBA" id="ARBA00022525"/>
    </source>
</evidence>
<dbReference type="PANTHER" id="PTHR14186">
    <property type="entry name" value="INSULIN-LIKE GROWTH FACTOR BINDING PROTEIN-RELATED"/>
    <property type="match status" value="1"/>
</dbReference>
<proteinExistence type="predicted"/>
<dbReference type="InterPro" id="IPR009030">
    <property type="entry name" value="Growth_fac_rcpt_cys_sf"/>
</dbReference>
<dbReference type="SMART" id="SM00121">
    <property type="entry name" value="IB"/>
    <property type="match status" value="1"/>
</dbReference>
<dbReference type="Gene3D" id="3.30.60.30">
    <property type="match status" value="1"/>
</dbReference>
<dbReference type="GO" id="GO:0005576">
    <property type="term" value="C:extracellular region"/>
    <property type="evidence" value="ECO:0007669"/>
    <property type="project" value="UniProtKB-SubCell"/>
</dbReference>
<dbReference type="Gene3D" id="4.10.40.20">
    <property type="match status" value="1"/>
</dbReference>
<dbReference type="AlphaFoldDB" id="A0A7D9ISI5"/>
<dbReference type="InterPro" id="IPR002350">
    <property type="entry name" value="Kazal_dom"/>
</dbReference>
<organism evidence="6 7">
    <name type="scientific">Paramuricea clavata</name>
    <name type="common">Red gorgonian</name>
    <name type="synonym">Violescent sea-whip</name>
    <dbReference type="NCBI Taxonomy" id="317549"/>
    <lineage>
        <taxon>Eukaryota</taxon>
        <taxon>Metazoa</taxon>
        <taxon>Cnidaria</taxon>
        <taxon>Anthozoa</taxon>
        <taxon>Octocorallia</taxon>
        <taxon>Malacalcyonacea</taxon>
        <taxon>Plexauridae</taxon>
        <taxon>Paramuricea</taxon>
    </lineage>
</organism>
<dbReference type="GO" id="GO:0009966">
    <property type="term" value="P:regulation of signal transduction"/>
    <property type="evidence" value="ECO:0007669"/>
    <property type="project" value="TreeGrafter"/>
</dbReference>
<dbReference type="PANTHER" id="PTHR14186:SF20">
    <property type="entry name" value="CYSTEINE-RICH MOTOR NEURON 1 PROTEIN-LIKE"/>
    <property type="match status" value="1"/>
</dbReference>
<evidence type="ECO:0000256" key="5">
    <source>
        <dbReference type="ARBA" id="ARBA00023319"/>
    </source>
</evidence>
<dbReference type="InterPro" id="IPR000867">
    <property type="entry name" value="IGFBP-like"/>
</dbReference>
<dbReference type="Pfam" id="PF00219">
    <property type="entry name" value="IGFBP"/>
    <property type="match status" value="1"/>
</dbReference>
<keyword evidence="7" id="KW-1185">Reference proteome</keyword>
<keyword evidence="5" id="KW-0393">Immunoglobulin domain</keyword>
<keyword evidence="4" id="KW-1015">Disulfide bond</keyword>
<gene>
    <name evidence="6" type="ORF">PACLA_8A089685</name>
</gene>
<name>A0A7D9ISI5_PARCT</name>
<comment type="subcellular location">
    <subcellularLocation>
        <location evidence="1">Secreted</location>
    </subcellularLocation>
</comment>
<dbReference type="SUPFAM" id="SSF57184">
    <property type="entry name" value="Growth factor receptor domain"/>
    <property type="match status" value="1"/>
</dbReference>
<comment type="caution">
    <text evidence="6">The sequence shown here is derived from an EMBL/GenBank/DDBJ whole genome shotgun (WGS) entry which is preliminary data.</text>
</comment>
<feature type="non-terminal residue" evidence="6">
    <location>
        <position position="1"/>
    </location>
</feature>
<dbReference type="SUPFAM" id="SSF100895">
    <property type="entry name" value="Kazal-type serine protease inhibitors"/>
    <property type="match status" value="1"/>
</dbReference>
<dbReference type="InterPro" id="IPR036058">
    <property type="entry name" value="Kazal_dom_sf"/>
</dbReference>
<dbReference type="GO" id="GO:0001558">
    <property type="term" value="P:regulation of cell growth"/>
    <property type="evidence" value="ECO:0007669"/>
    <property type="project" value="InterPro"/>
</dbReference>
<evidence type="ECO:0000256" key="1">
    <source>
        <dbReference type="ARBA" id="ARBA00004613"/>
    </source>
</evidence>
<dbReference type="InterPro" id="IPR011390">
    <property type="entry name" value="IGFBP_rP_mac25"/>
</dbReference>
<feature type="non-terminal residue" evidence="6">
    <location>
        <position position="189"/>
    </location>
</feature>
<accession>A0A7D9ISI5</accession>
<dbReference type="Pfam" id="PF07648">
    <property type="entry name" value="Kazal_2"/>
    <property type="match status" value="1"/>
</dbReference>
<reference evidence="6" key="1">
    <citation type="submission" date="2020-04" db="EMBL/GenBank/DDBJ databases">
        <authorList>
            <person name="Alioto T."/>
            <person name="Alioto T."/>
            <person name="Gomez Garrido J."/>
        </authorList>
    </citation>
    <scope>NUCLEOTIDE SEQUENCE</scope>
    <source>
        <strain evidence="6">A484AB</strain>
    </source>
</reference>
<protein>
    <submittedName>
        <fullName evidence="6">Cysteine-rich motor neuron 1</fullName>
    </submittedName>
</protein>
<dbReference type="Proteomes" id="UP001152795">
    <property type="component" value="Unassembled WGS sequence"/>
</dbReference>
<dbReference type="EMBL" id="CACRXK020008674">
    <property type="protein sequence ID" value="CAB4015331.1"/>
    <property type="molecule type" value="Genomic_DNA"/>
</dbReference>
<keyword evidence="2" id="KW-0964">Secreted</keyword>
<keyword evidence="3" id="KW-0732">Signal</keyword>
<dbReference type="GO" id="GO:0005520">
    <property type="term" value="F:insulin-like growth factor binding"/>
    <property type="evidence" value="ECO:0007669"/>
    <property type="project" value="InterPro"/>
</dbReference>